<organism evidence="4 5">
    <name type="scientific">Robertkochia marina</name>
    <dbReference type="NCBI Taxonomy" id="1227945"/>
    <lineage>
        <taxon>Bacteria</taxon>
        <taxon>Pseudomonadati</taxon>
        <taxon>Bacteroidota</taxon>
        <taxon>Flavobacteriia</taxon>
        <taxon>Flavobacteriales</taxon>
        <taxon>Flavobacteriaceae</taxon>
        <taxon>Robertkochia</taxon>
    </lineage>
</organism>
<dbReference type="GO" id="GO:0016758">
    <property type="term" value="F:hexosyltransferase activity"/>
    <property type="evidence" value="ECO:0007669"/>
    <property type="project" value="UniProtKB-ARBA"/>
</dbReference>
<dbReference type="PANTHER" id="PTHR22916:SF51">
    <property type="entry name" value="GLYCOSYLTRANSFERASE EPSH-RELATED"/>
    <property type="match status" value="1"/>
</dbReference>
<dbReference type="SUPFAM" id="SSF53448">
    <property type="entry name" value="Nucleotide-diphospho-sugar transferases"/>
    <property type="match status" value="1"/>
</dbReference>
<feature type="domain" description="Glycosyltransferase 2-like" evidence="3">
    <location>
        <begin position="4"/>
        <end position="132"/>
    </location>
</feature>
<proteinExistence type="predicted"/>
<accession>A0A4S3LYS7</accession>
<keyword evidence="5" id="KW-1185">Reference proteome</keyword>
<name>A0A4S3LYS7_9FLAO</name>
<gene>
    <name evidence="4" type="ORF">E7Z59_13405</name>
</gene>
<evidence type="ECO:0000259" key="3">
    <source>
        <dbReference type="Pfam" id="PF00535"/>
    </source>
</evidence>
<keyword evidence="1" id="KW-0328">Glycosyltransferase</keyword>
<keyword evidence="2 4" id="KW-0808">Transferase</keyword>
<protein>
    <submittedName>
        <fullName evidence="4">Glycosyltransferase</fullName>
    </submittedName>
</protein>
<comment type="caution">
    <text evidence="4">The sequence shown here is derived from an EMBL/GenBank/DDBJ whole genome shotgun (WGS) entry which is preliminary data.</text>
</comment>
<evidence type="ECO:0000313" key="4">
    <source>
        <dbReference type="EMBL" id="THD66770.1"/>
    </source>
</evidence>
<reference evidence="4 5" key="1">
    <citation type="submission" date="2019-04" db="EMBL/GenBank/DDBJ databases">
        <title>Draft genome sequence of Robertkochia marina CC-AMO-30D.</title>
        <authorList>
            <person name="Hameed A."/>
            <person name="Lin S.-Y."/>
            <person name="Shahina M."/>
            <person name="Lai W.-A."/>
            <person name="Young C.-C."/>
        </authorList>
    </citation>
    <scope>NUCLEOTIDE SEQUENCE [LARGE SCALE GENOMIC DNA]</scope>
    <source>
        <strain evidence="4 5">CC-AMO-30D</strain>
    </source>
</reference>
<evidence type="ECO:0000256" key="1">
    <source>
        <dbReference type="ARBA" id="ARBA00022676"/>
    </source>
</evidence>
<sequence>MRLSILISMYNAQDHIAICLDSVLNQNIPLEDYEILVVDDGSEDQSVNLVRDYAVSYSNIKLYSSQNKGVYAQRNFLMREARGNYLYHLDADDYIVKDCLAQLLNTAEGDNLEIISFGSQIIKERRNQDTIFPELLEKLEVSTGKKMLAQENNIRYEAWWFLVKTSFLKEEGIWFAADNYLADVNFTYQLFWKAKRVSFLNLNVHYYYQTENSLMRDDNDNSVNNRLNGYIQTLIFFHELCKSLNSDDQLNLNLKKTLKRRMTVLTYQVLLDLSKTRLKLKSKEQILGKLKEMKLYPIDRLINSDFNKFSHSLLMKIFNKPLVFSFLLRVRFFRIVYLVHRL</sequence>
<dbReference type="RefSeq" id="WP_136336839.1">
    <property type="nucleotide sequence ID" value="NZ_SSMC01000003.1"/>
</dbReference>
<evidence type="ECO:0000313" key="5">
    <source>
        <dbReference type="Proteomes" id="UP000305939"/>
    </source>
</evidence>
<dbReference type="Gene3D" id="3.90.550.10">
    <property type="entry name" value="Spore Coat Polysaccharide Biosynthesis Protein SpsA, Chain A"/>
    <property type="match status" value="1"/>
</dbReference>
<evidence type="ECO:0000256" key="2">
    <source>
        <dbReference type="ARBA" id="ARBA00022679"/>
    </source>
</evidence>
<dbReference type="PANTHER" id="PTHR22916">
    <property type="entry name" value="GLYCOSYLTRANSFERASE"/>
    <property type="match status" value="1"/>
</dbReference>
<dbReference type="InterPro" id="IPR001173">
    <property type="entry name" value="Glyco_trans_2-like"/>
</dbReference>
<dbReference type="InterPro" id="IPR029044">
    <property type="entry name" value="Nucleotide-diphossugar_trans"/>
</dbReference>
<dbReference type="EMBL" id="SSMC01000003">
    <property type="protein sequence ID" value="THD66770.1"/>
    <property type="molecule type" value="Genomic_DNA"/>
</dbReference>
<dbReference type="Pfam" id="PF00535">
    <property type="entry name" value="Glycos_transf_2"/>
    <property type="match status" value="1"/>
</dbReference>
<dbReference type="Proteomes" id="UP000305939">
    <property type="component" value="Unassembled WGS sequence"/>
</dbReference>
<dbReference type="CDD" id="cd00761">
    <property type="entry name" value="Glyco_tranf_GTA_type"/>
    <property type="match status" value="1"/>
</dbReference>
<dbReference type="AlphaFoldDB" id="A0A4S3LYS7"/>